<evidence type="ECO:0000313" key="9">
    <source>
        <dbReference type="Proteomes" id="UP000008139"/>
    </source>
</evidence>
<dbReference type="OrthoDB" id="9790810at2"/>
<dbReference type="InterPro" id="IPR005526">
    <property type="entry name" value="Septum_form_inhib_MinC_C"/>
</dbReference>
<evidence type="ECO:0000256" key="3">
    <source>
        <dbReference type="ARBA" id="ARBA00023210"/>
    </source>
</evidence>
<dbReference type="eggNOG" id="COG0850">
    <property type="taxonomic scope" value="Bacteria"/>
</dbReference>
<reference evidence="8 9" key="1">
    <citation type="journal article" date="2011" name="Stand. Genomic Sci.">
        <title>Complete genome sequence of the thermophilic sulfur-reducer Hippea maritima type strain (MH(2)).</title>
        <authorList>
            <person name="Huntemann M."/>
            <person name="Lu M."/>
            <person name="Nolan M."/>
            <person name="Lapidus A."/>
            <person name="Lucas S."/>
            <person name="Hammon N."/>
            <person name="Deshpande S."/>
            <person name="Cheng J.F."/>
            <person name="Tapia R."/>
            <person name="Han C."/>
            <person name="Goodwin L."/>
            <person name="Pitluck S."/>
            <person name="Liolios K."/>
            <person name="Pagani I."/>
            <person name="Ivanova N."/>
            <person name="Ovchinikova G."/>
            <person name="Pati A."/>
            <person name="Chen A."/>
            <person name="Palaniappan K."/>
            <person name="Land M."/>
            <person name="Hauser L."/>
            <person name="Jeffries C.D."/>
            <person name="Detter J.C."/>
            <person name="Brambilla E.M."/>
            <person name="Rohde M."/>
            <person name="Spring S."/>
            <person name="Goker M."/>
            <person name="Woyke T."/>
            <person name="Bristow J."/>
            <person name="Eisen J.A."/>
            <person name="Markowitz V."/>
            <person name="Hugenholtz P."/>
            <person name="Kyrpides N.C."/>
            <person name="Klenk H.P."/>
            <person name="Mavromatis K."/>
        </authorList>
    </citation>
    <scope>NUCLEOTIDE SEQUENCE [LARGE SCALE GENOMIC DNA]</scope>
    <source>
        <strain evidence="9">ATCC 700847 / DSM 10411 / MH2</strain>
    </source>
</reference>
<dbReference type="EMBL" id="CP002606">
    <property type="protein sequence ID" value="AEA33178.1"/>
    <property type="molecule type" value="Genomic_DNA"/>
</dbReference>
<comment type="function">
    <text evidence="5 6">Cell division inhibitor that blocks the formation of polar Z ring septums. Rapidly oscillates between the poles of the cell to destabilize FtsZ filaments that have formed before they mature into polar Z rings. Prevents FtsZ polymerization.</text>
</comment>
<keyword evidence="9" id="KW-1185">Reference proteome</keyword>
<keyword evidence="2 6" id="KW-0132">Cell division</keyword>
<dbReference type="SUPFAM" id="SSF63848">
    <property type="entry name" value="Cell-division inhibitor MinC, C-terminal domain"/>
    <property type="match status" value="1"/>
</dbReference>
<dbReference type="HOGENOM" id="CLU_048711_2_0_7"/>
<dbReference type="Gene3D" id="2.160.20.70">
    <property type="match status" value="1"/>
</dbReference>
<evidence type="ECO:0000256" key="2">
    <source>
        <dbReference type="ARBA" id="ARBA00022618"/>
    </source>
</evidence>
<sequence>MVFNQAMGKVAIKGKNFLGFEIEIHQTDKKKAFNELESLLAVSSQYMKNAIITLKLNSSNKSLAGDFIDFLKEKGILLSAIVVEDKENLNVDLPVIELKHIHLVNEANEREVSTFRGNLRSGQSIKANGDLVVVGNVNSNSYIYATGNIFVLGKLYGVPHAGYGGNDDAVIFAFDLNPPQIRIGNYITRSPEENVLLKKRDNIVSEVAYVDEDGIVIMSYSEWLNTK</sequence>
<dbReference type="Pfam" id="PF03775">
    <property type="entry name" value="MinC_C"/>
    <property type="match status" value="1"/>
</dbReference>
<dbReference type="GO" id="GO:0000917">
    <property type="term" value="P:division septum assembly"/>
    <property type="evidence" value="ECO:0007669"/>
    <property type="project" value="UniProtKB-KW"/>
</dbReference>
<dbReference type="InterPro" id="IPR016098">
    <property type="entry name" value="CAP/MinC_C"/>
</dbReference>
<evidence type="ECO:0000313" key="8">
    <source>
        <dbReference type="EMBL" id="AEA33178.1"/>
    </source>
</evidence>
<dbReference type="PANTHER" id="PTHR34108">
    <property type="entry name" value="SEPTUM SITE-DETERMINING PROTEIN MINC"/>
    <property type="match status" value="1"/>
</dbReference>
<protein>
    <recommendedName>
        <fullName evidence="6">Probable septum site-determining protein MinC</fullName>
    </recommendedName>
</protein>
<dbReference type="PANTHER" id="PTHR34108:SF1">
    <property type="entry name" value="SEPTUM SITE-DETERMINING PROTEIN MINC"/>
    <property type="match status" value="1"/>
</dbReference>
<feature type="domain" description="Septum formation inhibitor MinC C-terminal" evidence="7">
    <location>
        <begin position="116"/>
        <end position="217"/>
    </location>
</feature>
<evidence type="ECO:0000256" key="5">
    <source>
        <dbReference type="ARBA" id="ARBA00025606"/>
    </source>
</evidence>
<dbReference type="GO" id="GO:0000902">
    <property type="term" value="P:cell morphogenesis"/>
    <property type="evidence" value="ECO:0007669"/>
    <property type="project" value="InterPro"/>
</dbReference>
<dbReference type="GO" id="GO:1901891">
    <property type="term" value="P:regulation of cell septum assembly"/>
    <property type="evidence" value="ECO:0007669"/>
    <property type="project" value="InterPro"/>
</dbReference>
<organism evidence="8 9">
    <name type="scientific">Hippea maritima (strain ATCC 700847 / DSM 10411 / MH2)</name>
    <dbReference type="NCBI Taxonomy" id="760142"/>
    <lineage>
        <taxon>Bacteria</taxon>
        <taxon>Pseudomonadati</taxon>
        <taxon>Campylobacterota</taxon>
        <taxon>Desulfurellia</taxon>
        <taxon>Desulfurellales</taxon>
        <taxon>Hippeaceae</taxon>
        <taxon>Hippea</taxon>
    </lineage>
</organism>
<accession>F2LXJ2</accession>
<evidence type="ECO:0000256" key="6">
    <source>
        <dbReference type="HAMAP-Rule" id="MF_00267"/>
    </source>
</evidence>
<dbReference type="KEGG" id="hmr:Hipma_0201"/>
<dbReference type="STRING" id="760142.Hipma_0201"/>
<evidence type="ECO:0000256" key="4">
    <source>
        <dbReference type="ARBA" id="ARBA00023306"/>
    </source>
</evidence>
<dbReference type="InParanoid" id="F2LXJ2"/>
<comment type="similarity">
    <text evidence="1 6">Belongs to the MinC family.</text>
</comment>
<dbReference type="AlphaFoldDB" id="F2LXJ2"/>
<reference evidence="9" key="2">
    <citation type="submission" date="2011-03" db="EMBL/GenBank/DDBJ databases">
        <title>The complete genome of Hippea maritima DSM 10411.</title>
        <authorList>
            <consortium name="US DOE Joint Genome Institute (JGI-PGF)"/>
            <person name="Lucas S."/>
            <person name="Copeland A."/>
            <person name="Lapidus A."/>
            <person name="Bruce D."/>
            <person name="Goodwin L."/>
            <person name="Pitluck S."/>
            <person name="Peters L."/>
            <person name="Kyrpides N."/>
            <person name="Mavromatis K."/>
            <person name="Pagani I."/>
            <person name="Ivanova N."/>
            <person name="Mikhailova N."/>
            <person name="Lu M."/>
            <person name="Detter J.C."/>
            <person name="Tapia R."/>
            <person name="Han C."/>
            <person name="Land M."/>
            <person name="Hauser L."/>
            <person name="Markowitz V."/>
            <person name="Cheng J.-F."/>
            <person name="Hugenholtz P."/>
            <person name="Woyke T."/>
            <person name="Wu D."/>
            <person name="Spring S."/>
            <person name="Schroeder M."/>
            <person name="Brambilla E."/>
            <person name="Klenk H.-P."/>
            <person name="Eisen J.A."/>
        </authorList>
    </citation>
    <scope>NUCLEOTIDE SEQUENCE [LARGE SCALE GENOMIC DNA]</scope>
    <source>
        <strain evidence="9">ATCC 700847 / DSM 10411 / MH2</strain>
    </source>
</reference>
<dbReference type="InterPro" id="IPR036145">
    <property type="entry name" value="MinC_C_sf"/>
</dbReference>
<evidence type="ECO:0000256" key="1">
    <source>
        <dbReference type="ARBA" id="ARBA00006291"/>
    </source>
</evidence>
<name>F2LXJ2_HIPMA</name>
<dbReference type="InterPro" id="IPR013033">
    <property type="entry name" value="MinC"/>
</dbReference>
<keyword evidence="3 6" id="KW-0717">Septation</keyword>
<evidence type="ECO:0000259" key="7">
    <source>
        <dbReference type="Pfam" id="PF03775"/>
    </source>
</evidence>
<dbReference type="HAMAP" id="MF_00267">
    <property type="entry name" value="MinC"/>
    <property type="match status" value="1"/>
</dbReference>
<keyword evidence="4 6" id="KW-0131">Cell cycle</keyword>
<dbReference type="Proteomes" id="UP000008139">
    <property type="component" value="Chromosome"/>
</dbReference>
<comment type="subunit">
    <text evidence="6">Interacts with MinD and FtsZ.</text>
</comment>
<gene>
    <name evidence="6" type="primary">minC</name>
    <name evidence="8" type="ordered locus">Hipma_0201</name>
</gene>
<proteinExistence type="inferred from homology"/>